<name>A0A014QAE3_9BURK</name>
<dbReference type="EMBL" id="JBOK01000010">
    <property type="protein sequence ID" value="EXU80127.1"/>
    <property type="molecule type" value="Genomic_DNA"/>
</dbReference>
<dbReference type="Proteomes" id="UP000020766">
    <property type="component" value="Unassembled WGS sequence"/>
</dbReference>
<accession>A0A014QAE3</accession>
<dbReference type="AlphaFoldDB" id="A0A014QAE3"/>
<dbReference type="STRING" id="225991.MA05_11090"/>
<proteinExistence type="predicted"/>
<comment type="caution">
    <text evidence="1">The sequence shown here is derived from an EMBL/GenBank/DDBJ whole genome shotgun (WGS) entry which is preliminary data.</text>
</comment>
<keyword evidence="2" id="KW-1185">Reference proteome</keyword>
<organism evidence="1 2">
    <name type="scientific">Comamonas aquatica DA1877</name>
    <dbReference type="NCBI Taxonomy" id="1457173"/>
    <lineage>
        <taxon>Bacteria</taxon>
        <taxon>Pseudomonadati</taxon>
        <taxon>Pseudomonadota</taxon>
        <taxon>Betaproteobacteria</taxon>
        <taxon>Burkholderiales</taxon>
        <taxon>Comamonadaceae</taxon>
        <taxon>Comamonas</taxon>
    </lineage>
</organism>
<sequence length="97" mass="10500">MPCFALQDRGGKLNCLYAGFVVNGRRSTAAAALGHQVTGAGFAATTLGGHTQFELNFVKTHARMCMARDLAIRNSVAYTNDHGCKQLWLAIDVMQKL</sequence>
<evidence type="ECO:0000313" key="2">
    <source>
        <dbReference type="Proteomes" id="UP000020766"/>
    </source>
</evidence>
<evidence type="ECO:0000313" key="1">
    <source>
        <dbReference type="EMBL" id="EXU80127.1"/>
    </source>
</evidence>
<reference evidence="1 2" key="1">
    <citation type="submission" date="2014-01" db="EMBL/GenBank/DDBJ databases">
        <title>Interspecies Systems Biology Uncovers Metabolites Affecting C. elegans Gene Expression and Life History Traits.</title>
        <authorList>
            <person name="Watson E."/>
            <person name="Macneil L.T."/>
            <person name="Ritter A.D."/>
            <person name="Yilmaz L.S."/>
            <person name="Rosebrock A.P."/>
            <person name="Caudy A.A."/>
            <person name="Walhout A.J."/>
        </authorList>
    </citation>
    <scope>NUCLEOTIDE SEQUENCE [LARGE SCALE GENOMIC DNA]</scope>
    <source>
        <strain evidence="1 2">DA1877</strain>
    </source>
</reference>
<gene>
    <name evidence="1" type="ORF">AX13_01965</name>
</gene>
<protein>
    <submittedName>
        <fullName evidence="1">Uncharacterized protein</fullName>
    </submittedName>
</protein>